<keyword evidence="4" id="KW-0560">Oxidoreductase</keyword>
<dbReference type="InterPro" id="IPR006620">
    <property type="entry name" value="Pro_4_hyd_alph"/>
</dbReference>
<evidence type="ECO:0000256" key="2">
    <source>
        <dbReference type="ARBA" id="ARBA00022723"/>
    </source>
</evidence>
<dbReference type="PROSITE" id="PS51471">
    <property type="entry name" value="FE2OG_OXY"/>
    <property type="match status" value="1"/>
</dbReference>
<keyword evidence="5" id="KW-0408">Iron</keyword>
<evidence type="ECO:0000256" key="1">
    <source>
        <dbReference type="ARBA" id="ARBA00001961"/>
    </source>
</evidence>
<comment type="caution">
    <text evidence="7">The sequence shown here is derived from an EMBL/GenBank/DDBJ whole genome shotgun (WGS) entry which is preliminary data.</text>
</comment>
<comment type="cofactor">
    <cofactor evidence="1">
        <name>L-ascorbate</name>
        <dbReference type="ChEBI" id="CHEBI:38290"/>
    </cofactor>
</comment>
<proteinExistence type="predicted"/>
<accession>A0ABD3NJ21</accession>
<evidence type="ECO:0000313" key="7">
    <source>
        <dbReference type="EMBL" id="KAL3773130.1"/>
    </source>
</evidence>
<dbReference type="GO" id="GO:0051213">
    <property type="term" value="F:dioxygenase activity"/>
    <property type="evidence" value="ECO:0007669"/>
    <property type="project" value="UniProtKB-KW"/>
</dbReference>
<sequence length="400" mass="45229">MRLSFVPILLPAVQSFSLPRRFIRPHGLRLQSTVEEVHVSSANVTPSCSHPDSDVLDQNVQAHMEVVHKSEETFYGFYPDGFKEFDLDNAPSSWISYSLEVQSDEKQPLQSTSERTLNIWDTFTQLDKRIIPPPFTSHDLARVSQTPILSPDECKEIINECDNHYWGWSSSNERYGTPSHRVGHMLKLEDLSRSYTLVNFELLPRLFPAIMSAFPSLETNAENLRLGGCRVVKYDASEGRVELGLHRDGLLVTANIALNDWTEYEGGGTFVEGLPDFMNNPIRLQKGHVLLHPGDVRHGGAPITKGIRYVLVCFILDTSIVPHEKYCQDRMQRDVDAARLIPVDDESRTRERSDLLTSATKHCADAFSFGSMSCDGESTNGYEDILREFNRFVKLPGEIV</sequence>
<keyword evidence="2" id="KW-0479">Metal-binding</keyword>
<dbReference type="EMBL" id="JALLPJ020001246">
    <property type="protein sequence ID" value="KAL3773130.1"/>
    <property type="molecule type" value="Genomic_DNA"/>
</dbReference>
<name>A0ABD3NJ21_9STRA</name>
<dbReference type="AlphaFoldDB" id="A0ABD3NJ21"/>
<dbReference type="SMART" id="SM00702">
    <property type="entry name" value="P4Hc"/>
    <property type="match status" value="1"/>
</dbReference>
<keyword evidence="8" id="KW-1185">Reference proteome</keyword>
<dbReference type="Proteomes" id="UP001530400">
    <property type="component" value="Unassembled WGS sequence"/>
</dbReference>
<evidence type="ECO:0000256" key="4">
    <source>
        <dbReference type="ARBA" id="ARBA00023002"/>
    </source>
</evidence>
<dbReference type="SUPFAM" id="SSF51197">
    <property type="entry name" value="Clavaminate synthase-like"/>
    <property type="match status" value="1"/>
</dbReference>
<evidence type="ECO:0000256" key="5">
    <source>
        <dbReference type="ARBA" id="ARBA00023004"/>
    </source>
</evidence>
<organism evidence="7 8">
    <name type="scientific">Cyclotella atomus</name>
    <dbReference type="NCBI Taxonomy" id="382360"/>
    <lineage>
        <taxon>Eukaryota</taxon>
        <taxon>Sar</taxon>
        <taxon>Stramenopiles</taxon>
        <taxon>Ochrophyta</taxon>
        <taxon>Bacillariophyta</taxon>
        <taxon>Coscinodiscophyceae</taxon>
        <taxon>Thalassiosirophycidae</taxon>
        <taxon>Stephanodiscales</taxon>
        <taxon>Stephanodiscaceae</taxon>
        <taxon>Cyclotella</taxon>
    </lineage>
</organism>
<dbReference type="InterPro" id="IPR005123">
    <property type="entry name" value="Oxoglu/Fe-dep_dioxygenase_dom"/>
</dbReference>
<evidence type="ECO:0000256" key="3">
    <source>
        <dbReference type="ARBA" id="ARBA00022964"/>
    </source>
</evidence>
<dbReference type="GO" id="GO:0046872">
    <property type="term" value="F:metal ion binding"/>
    <property type="evidence" value="ECO:0007669"/>
    <property type="project" value="UniProtKB-KW"/>
</dbReference>
<reference evidence="7 8" key="1">
    <citation type="submission" date="2024-10" db="EMBL/GenBank/DDBJ databases">
        <title>Updated reference genomes for cyclostephanoid diatoms.</title>
        <authorList>
            <person name="Roberts W.R."/>
            <person name="Alverson A.J."/>
        </authorList>
    </citation>
    <scope>NUCLEOTIDE SEQUENCE [LARGE SCALE GENOMIC DNA]</scope>
    <source>
        <strain evidence="7 8">AJA010-31</strain>
    </source>
</reference>
<dbReference type="Gene3D" id="2.60.120.620">
    <property type="entry name" value="q2cbj1_9rhob like domain"/>
    <property type="match status" value="1"/>
</dbReference>
<protein>
    <recommendedName>
        <fullName evidence="6">Fe2OG dioxygenase domain-containing protein</fullName>
    </recommendedName>
</protein>
<feature type="domain" description="Fe2OG dioxygenase" evidence="6">
    <location>
        <begin position="225"/>
        <end position="317"/>
    </location>
</feature>
<evidence type="ECO:0000313" key="8">
    <source>
        <dbReference type="Proteomes" id="UP001530400"/>
    </source>
</evidence>
<keyword evidence="3" id="KW-0223">Dioxygenase</keyword>
<evidence type="ECO:0000259" key="6">
    <source>
        <dbReference type="PROSITE" id="PS51471"/>
    </source>
</evidence>
<gene>
    <name evidence="7" type="ORF">ACHAWO_011798</name>
</gene>